<accession>A0ABY7DDN4</accession>
<keyword evidence="2" id="KW-1185">Reference proteome</keyword>
<gene>
    <name evidence="1" type="ORF">MAR_006975</name>
</gene>
<evidence type="ECO:0000313" key="1">
    <source>
        <dbReference type="EMBL" id="WAQ94504.1"/>
    </source>
</evidence>
<sequence>MAHKRRAGGMTGITVTFDEDMPVTIRKISSSETKQTTKPVGRFMSKVMLISSHSSYQWSLQPQQTLCSLVMIQICSYFSSTIPISIHINSSPNLSQR</sequence>
<proteinExistence type="predicted"/>
<dbReference type="EMBL" id="CP111012">
    <property type="protein sequence ID" value="WAQ94504.1"/>
    <property type="molecule type" value="Genomic_DNA"/>
</dbReference>
<evidence type="ECO:0000313" key="2">
    <source>
        <dbReference type="Proteomes" id="UP001164746"/>
    </source>
</evidence>
<name>A0ABY7DDN4_MYAAR</name>
<protein>
    <submittedName>
        <fullName evidence="1">Uncharacterized protein</fullName>
    </submittedName>
</protein>
<organism evidence="1 2">
    <name type="scientific">Mya arenaria</name>
    <name type="common">Soft-shell clam</name>
    <dbReference type="NCBI Taxonomy" id="6604"/>
    <lineage>
        <taxon>Eukaryota</taxon>
        <taxon>Metazoa</taxon>
        <taxon>Spiralia</taxon>
        <taxon>Lophotrochozoa</taxon>
        <taxon>Mollusca</taxon>
        <taxon>Bivalvia</taxon>
        <taxon>Autobranchia</taxon>
        <taxon>Heteroconchia</taxon>
        <taxon>Euheterodonta</taxon>
        <taxon>Imparidentia</taxon>
        <taxon>Neoheterodontei</taxon>
        <taxon>Myida</taxon>
        <taxon>Myoidea</taxon>
        <taxon>Myidae</taxon>
        <taxon>Mya</taxon>
    </lineage>
</organism>
<reference evidence="1" key="1">
    <citation type="submission" date="2022-11" db="EMBL/GenBank/DDBJ databases">
        <title>Centuries of genome instability and evolution in soft-shell clam transmissible cancer (bioRxiv).</title>
        <authorList>
            <person name="Hart S.F.M."/>
            <person name="Yonemitsu M.A."/>
            <person name="Giersch R.M."/>
            <person name="Beal B.F."/>
            <person name="Arriagada G."/>
            <person name="Davis B.W."/>
            <person name="Ostrander E.A."/>
            <person name="Goff S.P."/>
            <person name="Metzger M.J."/>
        </authorList>
    </citation>
    <scope>NUCLEOTIDE SEQUENCE</scope>
    <source>
        <strain evidence="1">MELC-2E11</strain>
        <tissue evidence="1">Siphon/mantle</tissue>
    </source>
</reference>
<dbReference type="Proteomes" id="UP001164746">
    <property type="component" value="Chromosome 1"/>
</dbReference>